<sequence length="54" mass="5930">MRDPRDKFKPIDEVQAAAGIKIASPDLDGVLPGSTVYATSDLIEAEKFKKINRI</sequence>
<protein>
    <submittedName>
        <fullName evidence="1">Translation initiation factor 2</fullName>
    </submittedName>
</protein>
<evidence type="ECO:0000313" key="1">
    <source>
        <dbReference type="EMBL" id="AIF09927.1"/>
    </source>
</evidence>
<dbReference type="EMBL" id="KF900877">
    <property type="protein sequence ID" value="AIF09927.1"/>
    <property type="molecule type" value="Genomic_DNA"/>
</dbReference>
<dbReference type="AlphaFoldDB" id="A0A075H654"/>
<organism evidence="1">
    <name type="scientific">uncultured marine thaumarchaeote KM3_41_H02</name>
    <dbReference type="NCBI Taxonomy" id="1456146"/>
    <lineage>
        <taxon>Archaea</taxon>
        <taxon>Nitrososphaerota</taxon>
        <taxon>environmental samples</taxon>
    </lineage>
</organism>
<proteinExistence type="predicted"/>
<keyword evidence="1" id="KW-0396">Initiation factor</keyword>
<dbReference type="GO" id="GO:0003743">
    <property type="term" value="F:translation initiation factor activity"/>
    <property type="evidence" value="ECO:0007669"/>
    <property type="project" value="UniProtKB-KW"/>
</dbReference>
<name>A0A075H654_9ARCH</name>
<keyword evidence="1" id="KW-0648">Protein biosynthesis</keyword>
<reference evidence="1" key="1">
    <citation type="journal article" date="2014" name="Genome Biol. Evol.">
        <title>Pangenome evidence for extensive interdomain horizontal transfer affecting lineage core and shell genes in uncultured planktonic thaumarchaeota and euryarchaeota.</title>
        <authorList>
            <person name="Deschamps P."/>
            <person name="Zivanovic Y."/>
            <person name="Moreira D."/>
            <person name="Rodriguez-Valera F."/>
            <person name="Lopez-Garcia P."/>
        </authorList>
    </citation>
    <scope>NUCLEOTIDE SEQUENCE</scope>
</reference>
<accession>A0A075H654</accession>
<dbReference type="Gene3D" id="2.40.30.10">
    <property type="entry name" value="Translation factors"/>
    <property type="match status" value="1"/>
</dbReference>